<comment type="caution">
    <text evidence="2">The sequence shown here is derived from an EMBL/GenBank/DDBJ whole genome shotgun (WGS) entry which is preliminary data.</text>
</comment>
<evidence type="ECO:0000313" key="2">
    <source>
        <dbReference type="EMBL" id="MEZ3178162.1"/>
    </source>
</evidence>
<sequence>MFEWHRVHVPDAVRIPLEVLPERCPELPDDRLLVTFRADGTRSAGAADLLVGSGLDTVDVSRCPVDRRTAGGPLPT</sequence>
<gene>
    <name evidence="2" type="ORF">KYY02_05385</name>
</gene>
<dbReference type="EMBL" id="JAHWZY010000003">
    <property type="protein sequence ID" value="MEZ3178162.1"/>
    <property type="molecule type" value="Genomic_DNA"/>
</dbReference>
<dbReference type="SUPFAM" id="SSF52821">
    <property type="entry name" value="Rhodanese/Cell cycle control phosphatase"/>
    <property type="match status" value="1"/>
</dbReference>
<evidence type="ECO:0000259" key="1">
    <source>
        <dbReference type="PROSITE" id="PS50206"/>
    </source>
</evidence>
<evidence type="ECO:0000313" key="3">
    <source>
        <dbReference type="Proteomes" id="UP001567537"/>
    </source>
</evidence>
<organism evidence="2 3">
    <name type="scientific">Streptomyces pimonensis</name>
    <dbReference type="NCBI Taxonomy" id="2860288"/>
    <lineage>
        <taxon>Bacteria</taxon>
        <taxon>Bacillati</taxon>
        <taxon>Actinomycetota</taxon>
        <taxon>Actinomycetes</taxon>
        <taxon>Kitasatosporales</taxon>
        <taxon>Streptomycetaceae</taxon>
        <taxon>Streptomyces</taxon>
    </lineage>
</organism>
<name>A0ABV4IU13_9ACTN</name>
<dbReference type="Gene3D" id="3.40.250.10">
    <property type="entry name" value="Rhodanese-like domain"/>
    <property type="match status" value="1"/>
</dbReference>
<protein>
    <submittedName>
        <fullName evidence="2">Rhodanese-like domain-containing protein</fullName>
    </submittedName>
</protein>
<keyword evidence="3" id="KW-1185">Reference proteome</keyword>
<dbReference type="Proteomes" id="UP001567537">
    <property type="component" value="Unassembled WGS sequence"/>
</dbReference>
<dbReference type="InterPro" id="IPR001763">
    <property type="entry name" value="Rhodanese-like_dom"/>
</dbReference>
<dbReference type="CDD" id="cd00158">
    <property type="entry name" value="RHOD"/>
    <property type="match status" value="1"/>
</dbReference>
<dbReference type="RefSeq" id="WP_371236271.1">
    <property type="nucleotide sequence ID" value="NZ_JAHWZY010000003.1"/>
</dbReference>
<accession>A0ABV4IU13</accession>
<dbReference type="InterPro" id="IPR036873">
    <property type="entry name" value="Rhodanese-like_dom_sf"/>
</dbReference>
<reference evidence="2 3" key="1">
    <citation type="journal article" date="2021" name="Res Sq">
        <title>Streptomyces Pimoensis sp. nov., Isolated From the Taklimakan Desert in Xinjiang, China.</title>
        <authorList>
            <person name="Zhang P."/>
            <person name="Luo X."/>
            <person name="Luo X."/>
            <person name="Liu Z."/>
            <person name="Xia Z."/>
            <person name="Wan C."/>
            <person name="zhang L."/>
        </authorList>
    </citation>
    <scope>NUCLEOTIDE SEQUENCE [LARGE SCALE GENOMIC DNA]</scope>
    <source>
        <strain evidence="2 3">TRM75549</strain>
    </source>
</reference>
<proteinExistence type="predicted"/>
<feature type="domain" description="Rhodanese" evidence="1">
    <location>
        <begin position="3"/>
        <end position="58"/>
    </location>
</feature>
<dbReference type="PROSITE" id="PS50206">
    <property type="entry name" value="RHODANESE_3"/>
    <property type="match status" value="1"/>
</dbReference>